<dbReference type="Gene3D" id="3.40.50.200">
    <property type="entry name" value="Peptidase S8/S53 domain"/>
    <property type="match status" value="1"/>
</dbReference>
<evidence type="ECO:0000313" key="5">
    <source>
        <dbReference type="Proteomes" id="UP000474630"/>
    </source>
</evidence>
<reference evidence="4 5" key="1">
    <citation type="submission" date="2020-02" db="EMBL/GenBank/DDBJ databases">
        <title>Genome sequencing for Draconibacterium sp. strain M1.</title>
        <authorList>
            <person name="Park S.-J."/>
        </authorList>
    </citation>
    <scope>NUCLEOTIDE SEQUENCE [LARGE SCALE GENOMIC DNA]</scope>
    <source>
        <strain evidence="4 5">M1</strain>
    </source>
</reference>
<dbReference type="NCBIfam" id="TIGR04183">
    <property type="entry name" value="Por_Secre_tail"/>
    <property type="match status" value="1"/>
</dbReference>
<dbReference type="CDD" id="cd07493">
    <property type="entry name" value="Peptidases_S8_9"/>
    <property type="match status" value="1"/>
</dbReference>
<comment type="similarity">
    <text evidence="1 2">Belongs to the peptidase S8 family.</text>
</comment>
<keyword evidence="2" id="KW-0720">Serine protease</keyword>
<dbReference type="PIRSF" id="PIRSF037903">
    <property type="entry name" value="Subtilisin_rel_GFO_2223"/>
    <property type="match status" value="1"/>
</dbReference>
<feature type="active site" description="Charge relay system" evidence="2">
    <location>
        <position position="217"/>
    </location>
</feature>
<evidence type="ECO:0000256" key="1">
    <source>
        <dbReference type="ARBA" id="ARBA00011073"/>
    </source>
</evidence>
<gene>
    <name evidence="4" type="ORF">G0Q07_16770</name>
</gene>
<dbReference type="GO" id="GO:0004252">
    <property type="term" value="F:serine-type endopeptidase activity"/>
    <property type="evidence" value="ECO:0007669"/>
    <property type="project" value="UniProtKB-UniRule"/>
</dbReference>
<name>A0A6C0RJB8_9BACT</name>
<feature type="domain" description="Peptidase S8/S53" evidence="3">
    <location>
        <begin position="168"/>
        <end position="441"/>
    </location>
</feature>
<dbReference type="PANTHER" id="PTHR43806">
    <property type="entry name" value="PEPTIDASE S8"/>
    <property type="match status" value="1"/>
</dbReference>
<dbReference type="InterPro" id="IPR017317">
    <property type="entry name" value="Pept_S8_subtilisin_bacteroid-2"/>
</dbReference>
<dbReference type="RefSeq" id="WP_163348233.1">
    <property type="nucleotide sequence ID" value="NZ_CP048409.1"/>
</dbReference>
<dbReference type="InterPro" id="IPR050131">
    <property type="entry name" value="Peptidase_S8_subtilisin-like"/>
</dbReference>
<keyword evidence="5" id="KW-1185">Reference proteome</keyword>
<organism evidence="4 5">
    <name type="scientific">Draconibacterium halophilum</name>
    <dbReference type="NCBI Taxonomy" id="2706887"/>
    <lineage>
        <taxon>Bacteria</taxon>
        <taxon>Pseudomonadati</taxon>
        <taxon>Bacteroidota</taxon>
        <taxon>Bacteroidia</taxon>
        <taxon>Marinilabiliales</taxon>
        <taxon>Prolixibacteraceae</taxon>
        <taxon>Draconibacterium</taxon>
    </lineage>
</organism>
<dbReference type="PROSITE" id="PS51892">
    <property type="entry name" value="SUBTILASE"/>
    <property type="match status" value="1"/>
</dbReference>
<keyword evidence="2" id="KW-0645">Protease</keyword>
<dbReference type="InterPro" id="IPR036852">
    <property type="entry name" value="Peptidase_S8/S53_dom_sf"/>
</dbReference>
<dbReference type="Proteomes" id="UP000474630">
    <property type="component" value="Chromosome"/>
</dbReference>
<dbReference type="SUPFAM" id="SSF52743">
    <property type="entry name" value="Subtilisin-like"/>
    <property type="match status" value="1"/>
</dbReference>
<accession>A0A6C0RJB8</accession>
<evidence type="ECO:0000256" key="2">
    <source>
        <dbReference type="PROSITE-ProRule" id="PRU01240"/>
    </source>
</evidence>
<evidence type="ECO:0000313" key="4">
    <source>
        <dbReference type="EMBL" id="QIA09261.1"/>
    </source>
</evidence>
<feature type="active site" description="Charge relay system" evidence="2">
    <location>
        <position position="395"/>
    </location>
</feature>
<protein>
    <submittedName>
        <fullName evidence="4">S8 family serine peptidase</fullName>
    </submittedName>
</protein>
<dbReference type="InterPro" id="IPR026444">
    <property type="entry name" value="Secre_tail"/>
</dbReference>
<sequence>MKYTILILGVLLMGFQQLNAQNYFWIGFTDKNNSEYSLDNPEAYLSERAIQRRINQNILIDSLDLPVNQNYIDSVLTLNVELVHASKWLNGLTVRSDSANLADSISSWNFISEVQLTKPAATAKSGYNKFVDEIFTDAAPIDTSFYGSSVYQVGMMEGQFLHNENFRGQGMQIAVLDGGFRNVNSLPAFDSLWANNQILGMKDFVNTDDDFFTTADHGMSVLSCMGGNIPGELIGTAPKASYWLLRSEDIYSEYIIEEDNWVVAAEFADSVGVDIINSSLGYSEFQDASTNHVYADMDGNTTRVTRGANIAASRGILVFSSAGNERNDAWFRIVAPSDGENVIGVGAVDTNFNPAYFSSAGPAANGALKPNVSAMGYQTTLQRSNGSVGLGNGTSFSSPVLAGMAASLWQAYPQKTAIEIKDAIERSGHLYNLPDSLQGYGVPNMRTASAILNPMSVPDQKKIKSWTVYPNPVQDYIVLQATTIQPFWEIEIKLCALDGSVVKTWQKSAAPSITLSKLSQVEAGIYLLLVRTKKGIETFKVNKIR</sequence>
<evidence type="ECO:0000259" key="3">
    <source>
        <dbReference type="Pfam" id="PF00082"/>
    </source>
</evidence>
<dbReference type="InterPro" id="IPR000209">
    <property type="entry name" value="Peptidase_S8/S53_dom"/>
</dbReference>
<feature type="active site" description="Charge relay system" evidence="2">
    <location>
        <position position="177"/>
    </location>
</feature>
<dbReference type="Pfam" id="PF00082">
    <property type="entry name" value="Peptidase_S8"/>
    <property type="match status" value="1"/>
</dbReference>
<proteinExistence type="inferred from homology"/>
<dbReference type="GO" id="GO:0006508">
    <property type="term" value="P:proteolysis"/>
    <property type="evidence" value="ECO:0007669"/>
    <property type="project" value="UniProtKB-KW"/>
</dbReference>
<dbReference type="PANTHER" id="PTHR43806:SF67">
    <property type="entry name" value="EGF-LIKE DOMAIN-CONTAINING PROTEIN"/>
    <property type="match status" value="1"/>
</dbReference>
<dbReference type="EMBL" id="CP048409">
    <property type="protein sequence ID" value="QIA09261.1"/>
    <property type="molecule type" value="Genomic_DNA"/>
</dbReference>
<dbReference type="KEGG" id="drc:G0Q07_16770"/>
<keyword evidence="2" id="KW-0378">Hydrolase</keyword>
<dbReference type="AlphaFoldDB" id="A0A6C0RJB8"/>